<organism evidence="1 2">
    <name type="scientific">Kineococcus xinjiangensis</name>
    <dbReference type="NCBI Taxonomy" id="512762"/>
    <lineage>
        <taxon>Bacteria</taxon>
        <taxon>Bacillati</taxon>
        <taxon>Actinomycetota</taxon>
        <taxon>Actinomycetes</taxon>
        <taxon>Kineosporiales</taxon>
        <taxon>Kineosporiaceae</taxon>
        <taxon>Kineococcus</taxon>
    </lineage>
</organism>
<evidence type="ECO:0000313" key="2">
    <source>
        <dbReference type="Proteomes" id="UP000239485"/>
    </source>
</evidence>
<name>A0A2S6ICM2_9ACTN</name>
<gene>
    <name evidence="1" type="ORF">CLV92_11937</name>
</gene>
<reference evidence="1 2" key="1">
    <citation type="submission" date="2018-02" db="EMBL/GenBank/DDBJ databases">
        <title>Genomic Encyclopedia of Archaeal and Bacterial Type Strains, Phase II (KMG-II): from individual species to whole genera.</title>
        <authorList>
            <person name="Goeker M."/>
        </authorList>
    </citation>
    <scope>NUCLEOTIDE SEQUENCE [LARGE SCALE GENOMIC DNA]</scope>
    <source>
        <strain evidence="1 2">DSM 22857</strain>
    </source>
</reference>
<dbReference type="EMBL" id="PTJD01000019">
    <property type="protein sequence ID" value="PPK91956.1"/>
    <property type="molecule type" value="Genomic_DNA"/>
</dbReference>
<accession>A0A2S6ICM2</accession>
<dbReference type="Proteomes" id="UP000239485">
    <property type="component" value="Unassembled WGS sequence"/>
</dbReference>
<keyword evidence="2" id="KW-1185">Reference proteome</keyword>
<evidence type="ECO:0000313" key="1">
    <source>
        <dbReference type="EMBL" id="PPK91956.1"/>
    </source>
</evidence>
<dbReference type="AlphaFoldDB" id="A0A2S6ICM2"/>
<proteinExistence type="predicted"/>
<sequence>MALAAEAYGVRIGPDSDPMWGRVDSWPYATFGPPMPQPE</sequence>
<protein>
    <submittedName>
        <fullName evidence="1">Uncharacterized protein</fullName>
    </submittedName>
</protein>
<comment type="caution">
    <text evidence="1">The sequence shown here is derived from an EMBL/GenBank/DDBJ whole genome shotgun (WGS) entry which is preliminary data.</text>
</comment>